<dbReference type="Pfam" id="PF20974">
    <property type="entry name" value="tRNA-synt_1c_C2"/>
    <property type="match status" value="1"/>
</dbReference>
<dbReference type="GO" id="GO:0004819">
    <property type="term" value="F:glutamine-tRNA ligase activity"/>
    <property type="evidence" value="ECO:0007669"/>
    <property type="project" value="InterPro"/>
</dbReference>
<dbReference type="InterPro" id="IPR049437">
    <property type="entry name" value="tRNA-synt_1c_C2"/>
</dbReference>
<evidence type="ECO:0000256" key="4">
    <source>
        <dbReference type="ARBA" id="ARBA00022840"/>
    </source>
</evidence>
<dbReference type="InterPro" id="IPR020059">
    <property type="entry name" value="Glu/Gln-tRNA-synth_Ib_codon-bd"/>
</dbReference>
<keyword evidence="2 10" id="KW-0436">Ligase</keyword>
<dbReference type="InterPro" id="IPR014729">
    <property type="entry name" value="Rossmann-like_a/b/a_fold"/>
</dbReference>
<evidence type="ECO:0000259" key="8">
    <source>
        <dbReference type="Pfam" id="PF03950"/>
    </source>
</evidence>
<feature type="domain" description="Glutamyl/glutaminyl-tRNA synthetase class Ib catalytic" evidence="7">
    <location>
        <begin position="23"/>
        <end position="332"/>
    </location>
</feature>
<evidence type="ECO:0000256" key="6">
    <source>
        <dbReference type="ARBA" id="ARBA00023146"/>
    </source>
</evidence>
<keyword evidence="6" id="KW-0030">Aminoacyl-tRNA synthetase</keyword>
<keyword evidence="3" id="KW-0547">Nucleotide-binding</keyword>
<evidence type="ECO:0000259" key="9">
    <source>
        <dbReference type="Pfam" id="PF20974"/>
    </source>
</evidence>
<sequence length="537" mass="63155">MNQSELLKRYPNEFIEEVKKNEKIVTRFPPEPNGHLHLGHIKAMEVDFGFVEDMKKNGIDGECIMRFDDTNPSVEKQEYIDSILENVAWLNHKPSKITYTSDYFDKLYEYALILIRQGDAYVCELKSEQISEYREKGIESPYRNRKPEESLKLFEEMKRGLHDENAMTLRMKGDLSSPNPCLWDLVFYRILFKRHPRTDNKWCIYPSYDFSHCIVDSIENITHSLCTIEFETRRESYFWVLDKLNLRKPFVYEFSRLNIVNGILSKRKIVELVDTKKVSGWDDPRLLTINGLKKRGYTAESLKQFCRNTGITKNYSEIPMYKLEYCIRQELEINAPRRYVVLDPLLVKINNLELFKGTLEYTLYDFPIYMKTVLEGKSNENIADDKKKIRKIELTPEIYIDKSSFRINDSKDFYGLAPNKIIRLKCGNGPFLKCNSYKLDENNNVVEVTVDIVEPEFPKKVKGILNWVNNKALPIIIQEFDDLNMKTYVALGEESLDDCDVGTKYQFERYGYFCVDNKMENKIIFNKIVSLNSNYSG</sequence>
<evidence type="ECO:0000256" key="5">
    <source>
        <dbReference type="ARBA" id="ARBA00022917"/>
    </source>
</evidence>
<protein>
    <submittedName>
        <fullName evidence="10">Glutamine--tRNA ligase-like isoform X1</fullName>
    </submittedName>
</protein>
<dbReference type="SUPFAM" id="SSF50715">
    <property type="entry name" value="Ribosomal protein L25-like"/>
    <property type="match status" value="1"/>
</dbReference>
<dbReference type="Pfam" id="PF00749">
    <property type="entry name" value="tRNA-synt_1c"/>
    <property type="match status" value="1"/>
</dbReference>
<evidence type="ECO:0000256" key="2">
    <source>
        <dbReference type="ARBA" id="ARBA00022598"/>
    </source>
</evidence>
<dbReference type="PROSITE" id="PS00178">
    <property type="entry name" value="AA_TRNA_LIGASE_I"/>
    <property type="match status" value="1"/>
</dbReference>
<dbReference type="Gene3D" id="3.40.50.620">
    <property type="entry name" value="HUPs"/>
    <property type="match status" value="1"/>
</dbReference>
<organism evidence="10">
    <name type="scientific">Edafosvirus sp</name>
    <dbReference type="NCBI Taxonomy" id="2487765"/>
    <lineage>
        <taxon>Viruses</taxon>
        <taxon>Varidnaviria</taxon>
        <taxon>Bamfordvirae</taxon>
        <taxon>Nucleocytoviricota</taxon>
        <taxon>Megaviricetes</taxon>
        <taxon>Imitervirales</taxon>
        <taxon>Mimiviridae</taxon>
        <taxon>Klosneuvirinae</taxon>
    </lineage>
</organism>
<dbReference type="GO" id="GO:0005524">
    <property type="term" value="F:ATP binding"/>
    <property type="evidence" value="ECO:0007669"/>
    <property type="project" value="UniProtKB-KW"/>
</dbReference>
<dbReference type="InterPro" id="IPR001412">
    <property type="entry name" value="aa-tRNA-synth_I_CS"/>
</dbReference>
<dbReference type="InterPro" id="IPR020058">
    <property type="entry name" value="Glu/Gln-tRNA-synth_Ib_cat-dom"/>
</dbReference>
<keyword evidence="5" id="KW-0648">Protein biosynthesis</keyword>
<dbReference type="Gene3D" id="2.40.240.10">
    <property type="entry name" value="Ribosomal Protein L25, Chain P"/>
    <property type="match status" value="1"/>
</dbReference>
<keyword evidence="1" id="KW-0963">Cytoplasm</keyword>
<dbReference type="FunFam" id="3.40.50.620:FF:000037">
    <property type="entry name" value="Glutamine--tRNA ligase cytoplasmic"/>
    <property type="match status" value="1"/>
</dbReference>
<feature type="domain" description="Glutamyl/glutaminyl-tRNA synthetase class Ib anti-codon binding" evidence="8">
    <location>
        <begin position="335"/>
        <end position="451"/>
    </location>
</feature>
<reference evidence="10" key="1">
    <citation type="submission" date="2018-10" db="EMBL/GenBank/DDBJ databases">
        <title>Hidden diversity of soil giant viruses.</title>
        <authorList>
            <person name="Schulz F."/>
            <person name="Alteio L."/>
            <person name="Goudeau D."/>
            <person name="Ryan E.M."/>
            <person name="Malmstrom R.R."/>
            <person name="Blanchard J."/>
            <person name="Woyke T."/>
        </authorList>
    </citation>
    <scope>NUCLEOTIDE SEQUENCE</scope>
    <source>
        <strain evidence="10">EDV1</strain>
    </source>
</reference>
<dbReference type="PANTHER" id="PTHR43097:SF5">
    <property type="entry name" value="GLUTAMATE--TRNA LIGASE"/>
    <property type="match status" value="1"/>
</dbReference>
<dbReference type="NCBIfam" id="TIGR00440">
    <property type="entry name" value="glnS"/>
    <property type="match status" value="1"/>
</dbReference>
<dbReference type="Pfam" id="PF03950">
    <property type="entry name" value="tRNA-synt_1c_C"/>
    <property type="match status" value="1"/>
</dbReference>
<dbReference type="InterPro" id="IPR004514">
    <property type="entry name" value="Gln-tRNA-synth"/>
</dbReference>
<dbReference type="SUPFAM" id="SSF52374">
    <property type="entry name" value="Nucleotidylyl transferase"/>
    <property type="match status" value="1"/>
</dbReference>
<keyword evidence="4" id="KW-0067">ATP-binding</keyword>
<dbReference type="InterPro" id="IPR020056">
    <property type="entry name" value="Rbsml_bL25/Gln-tRNA_synth_N"/>
</dbReference>
<proteinExistence type="predicted"/>
<evidence type="ECO:0000256" key="1">
    <source>
        <dbReference type="ARBA" id="ARBA00022490"/>
    </source>
</evidence>
<name>A0A3G4ZU59_9VIRU</name>
<dbReference type="FunFam" id="1.10.1160.10:FF:000001">
    <property type="entry name" value="Glutamine--tRNA ligase"/>
    <property type="match status" value="1"/>
</dbReference>
<evidence type="ECO:0000256" key="3">
    <source>
        <dbReference type="ARBA" id="ARBA00022741"/>
    </source>
</evidence>
<dbReference type="EMBL" id="MK072077">
    <property type="protein sequence ID" value="AYV78425.1"/>
    <property type="molecule type" value="Genomic_DNA"/>
</dbReference>
<evidence type="ECO:0000313" key="10">
    <source>
        <dbReference type="EMBL" id="AYV78425.1"/>
    </source>
</evidence>
<dbReference type="PANTHER" id="PTHR43097">
    <property type="entry name" value="GLUTAMINE-TRNA LIGASE"/>
    <property type="match status" value="1"/>
</dbReference>
<dbReference type="InterPro" id="IPR011035">
    <property type="entry name" value="Ribosomal_bL25/Gln-tRNA_synth"/>
</dbReference>
<evidence type="ECO:0000259" key="7">
    <source>
        <dbReference type="Pfam" id="PF00749"/>
    </source>
</evidence>
<dbReference type="FunFam" id="3.90.800.10:FF:000001">
    <property type="entry name" value="Glutamine--tRNA ligase"/>
    <property type="match status" value="1"/>
</dbReference>
<feature type="domain" description="tRNA synthetases class I (E and Q) anti-codon binding" evidence="9">
    <location>
        <begin position="487"/>
        <end position="516"/>
    </location>
</feature>
<gene>
    <name evidence="10" type="ORF">Edafosvirus12_24</name>
</gene>
<accession>A0A3G4ZU59</accession>
<dbReference type="InterPro" id="IPR050132">
    <property type="entry name" value="Gln/Glu-tRNA_Ligase"/>
</dbReference>
<dbReference type="GO" id="GO:0043039">
    <property type="term" value="P:tRNA aminoacylation"/>
    <property type="evidence" value="ECO:0007669"/>
    <property type="project" value="InterPro"/>
</dbReference>